<proteinExistence type="predicted"/>
<organism evidence="1 2">
    <name type="scientific">Bacillus cereus (strain Q1)</name>
    <dbReference type="NCBI Taxonomy" id="361100"/>
    <lineage>
        <taxon>Bacteria</taxon>
        <taxon>Bacillati</taxon>
        <taxon>Bacillota</taxon>
        <taxon>Bacilli</taxon>
        <taxon>Bacillales</taxon>
        <taxon>Bacillaceae</taxon>
        <taxon>Bacillus</taxon>
        <taxon>Bacillus cereus group</taxon>
    </lineage>
</organism>
<dbReference type="EMBL" id="CP000227">
    <property type="protein sequence ID" value="ACM12893.1"/>
    <property type="molecule type" value="Genomic_DNA"/>
</dbReference>
<dbReference type="KEGG" id="bcq:BCQ_2465"/>
<reference evidence="1 2" key="1">
    <citation type="journal article" date="2009" name="J. Bacteriol.">
        <title>Complete genome sequence of the extremophilic Bacillus cereus strain Q1 with industrial applications.</title>
        <authorList>
            <person name="Xiong Z."/>
            <person name="Jiang Y."/>
            <person name="Qi D."/>
            <person name="Lu H."/>
            <person name="Yang F."/>
            <person name="Yang J."/>
            <person name="Chen L."/>
            <person name="Sun L."/>
            <person name="Xu X."/>
            <person name="Xue Y."/>
            <person name="Zhu Y."/>
            <person name="Jin Q."/>
        </authorList>
    </citation>
    <scope>NUCLEOTIDE SEQUENCE [LARGE SCALE GENOMIC DNA]</scope>
    <source>
        <strain evidence="1 2">Q1</strain>
    </source>
</reference>
<dbReference type="Proteomes" id="UP000000441">
    <property type="component" value="Chromosome"/>
</dbReference>
<evidence type="ECO:0000313" key="2">
    <source>
        <dbReference type="Proteomes" id="UP000000441"/>
    </source>
</evidence>
<name>B9J1V7_BACCQ</name>
<dbReference type="HOGENOM" id="CLU_2462617_0_0_9"/>
<gene>
    <name evidence="1" type="ordered locus">BCQ_2465</name>
</gene>
<accession>B9J1V7</accession>
<evidence type="ECO:0000313" key="1">
    <source>
        <dbReference type="EMBL" id="ACM12893.1"/>
    </source>
</evidence>
<dbReference type="AlphaFoldDB" id="B9J1V7"/>
<sequence length="88" mass="10068">MVFALSLCTNSILSFSVYILSKEFNIKHKRGDNMNENKKNEELIKFKKQWFNEDNQPIAGIELALPPDIGSMLDSKSVDDESEESNNE</sequence>
<protein>
    <submittedName>
        <fullName evidence="1">Uncharacterized protein</fullName>
    </submittedName>
</protein>